<evidence type="ECO:0000256" key="4">
    <source>
        <dbReference type="SAM" id="MobiDB-lite"/>
    </source>
</evidence>
<dbReference type="SUPFAM" id="SSF53697">
    <property type="entry name" value="SIS domain"/>
    <property type="match status" value="1"/>
</dbReference>
<keyword evidence="1" id="KW-0805">Transcription regulation</keyword>
<dbReference type="SUPFAM" id="SSF46689">
    <property type="entry name" value="Homeodomain-like"/>
    <property type="match status" value="1"/>
</dbReference>
<dbReference type="Proteomes" id="UP000231553">
    <property type="component" value="Unassembled WGS sequence"/>
</dbReference>
<dbReference type="InterPro" id="IPR046348">
    <property type="entry name" value="SIS_dom_sf"/>
</dbReference>
<protein>
    <recommendedName>
        <fullName evidence="9">MurR/RpiR family transcriptional regulator</fullName>
    </recommendedName>
</protein>
<feature type="domain" description="HTH rpiR-type" evidence="5">
    <location>
        <begin position="36"/>
        <end position="112"/>
    </location>
</feature>
<sequence length="291" mass="30918">MTGGQELLSWPEQNRGTAPASEEPTTAMSETPLLMRDVLRGIEASHGDLPDALARIADFILKDPEAAVRASMSELAVLTGSGEASIVRFCRRLGFDGFPAFKIALASDIAYRSGAAPRETDLATRIAEAVRATVDGTAASDLGEVADRLDAARHIDIFGAGVSGMVAQLYAYRFSRLGLVARGLQDPVVAEEIAGALDSRSVYITISETGLTARTRQMLTLAGERGAFRVAVSGRRIADLNRLCEKLLIATPLSPLPERGEIGPTVAKVVLCELLADQVKLRRQTKTTGAG</sequence>
<evidence type="ECO:0000259" key="5">
    <source>
        <dbReference type="PROSITE" id="PS51071"/>
    </source>
</evidence>
<dbReference type="GO" id="GO:0003700">
    <property type="term" value="F:DNA-binding transcription factor activity"/>
    <property type="evidence" value="ECO:0007669"/>
    <property type="project" value="InterPro"/>
</dbReference>
<dbReference type="Pfam" id="PF01418">
    <property type="entry name" value="HTH_6"/>
    <property type="match status" value="1"/>
</dbReference>
<dbReference type="PANTHER" id="PTHR30514">
    <property type="entry name" value="GLUCOKINASE"/>
    <property type="match status" value="1"/>
</dbReference>
<dbReference type="PROSITE" id="PS51464">
    <property type="entry name" value="SIS"/>
    <property type="match status" value="1"/>
</dbReference>
<evidence type="ECO:0000256" key="1">
    <source>
        <dbReference type="ARBA" id="ARBA00023015"/>
    </source>
</evidence>
<name>A0A2M8J1V9_9RHOB</name>
<dbReference type="Gene3D" id="3.40.50.10490">
    <property type="entry name" value="Glucose-6-phosphate isomerase like protein, domain 1"/>
    <property type="match status" value="1"/>
</dbReference>
<proteinExistence type="predicted"/>
<evidence type="ECO:0000256" key="2">
    <source>
        <dbReference type="ARBA" id="ARBA00023125"/>
    </source>
</evidence>
<keyword evidence="2" id="KW-0238">DNA-binding</keyword>
<dbReference type="InterPro" id="IPR009057">
    <property type="entry name" value="Homeodomain-like_sf"/>
</dbReference>
<dbReference type="OrthoDB" id="8582409at2"/>
<dbReference type="GO" id="GO:1901135">
    <property type="term" value="P:carbohydrate derivative metabolic process"/>
    <property type="evidence" value="ECO:0007669"/>
    <property type="project" value="InterPro"/>
</dbReference>
<dbReference type="Gene3D" id="1.10.10.10">
    <property type="entry name" value="Winged helix-like DNA-binding domain superfamily/Winged helix DNA-binding domain"/>
    <property type="match status" value="1"/>
</dbReference>
<dbReference type="InterPro" id="IPR036388">
    <property type="entry name" value="WH-like_DNA-bd_sf"/>
</dbReference>
<evidence type="ECO:0000259" key="6">
    <source>
        <dbReference type="PROSITE" id="PS51464"/>
    </source>
</evidence>
<evidence type="ECO:0000313" key="8">
    <source>
        <dbReference type="Proteomes" id="UP000231553"/>
    </source>
</evidence>
<accession>A0A2M8J1V9</accession>
<comment type="caution">
    <text evidence="7">The sequence shown here is derived from an EMBL/GenBank/DDBJ whole genome shotgun (WGS) entry which is preliminary data.</text>
</comment>
<evidence type="ECO:0000256" key="3">
    <source>
        <dbReference type="ARBA" id="ARBA00023163"/>
    </source>
</evidence>
<feature type="domain" description="SIS" evidence="6">
    <location>
        <begin position="145"/>
        <end position="285"/>
    </location>
</feature>
<dbReference type="GO" id="GO:0097367">
    <property type="term" value="F:carbohydrate derivative binding"/>
    <property type="evidence" value="ECO:0007669"/>
    <property type="project" value="InterPro"/>
</dbReference>
<keyword evidence="3" id="KW-0804">Transcription</keyword>
<dbReference type="EMBL" id="PGTB01000032">
    <property type="protein sequence ID" value="PJE36738.1"/>
    <property type="molecule type" value="Genomic_DNA"/>
</dbReference>
<keyword evidence="8" id="KW-1185">Reference proteome</keyword>
<reference evidence="7 8" key="1">
    <citation type="journal article" date="2018" name="Int. J. Syst. Evol. Microbiol.">
        <title>Pseudooceanicola lipolyticus sp. nov., a marine alphaproteobacterium, reclassification of Oceanicola flagellatus as Pseudooceanicola flagellatus comb. nov. and emended description of the genus Pseudooceanicola.</title>
        <authorList>
            <person name="Huang M.-M."/>
            <person name="Guo L.-L."/>
            <person name="Wu Y.-H."/>
            <person name="Lai Q.-L."/>
            <person name="Shao Z.-Z."/>
            <person name="Wang C.-S."/>
            <person name="Wu M."/>
            <person name="Xu X.-W."/>
        </authorList>
    </citation>
    <scope>NUCLEOTIDE SEQUENCE [LARGE SCALE GENOMIC DNA]</scope>
    <source>
        <strain evidence="7 8">157</strain>
    </source>
</reference>
<feature type="region of interest" description="Disordered" evidence="4">
    <location>
        <begin position="1"/>
        <end position="30"/>
    </location>
</feature>
<evidence type="ECO:0008006" key="9">
    <source>
        <dbReference type="Google" id="ProtNLM"/>
    </source>
</evidence>
<dbReference type="InterPro" id="IPR000281">
    <property type="entry name" value="HTH_RpiR"/>
</dbReference>
<dbReference type="GO" id="GO:0003677">
    <property type="term" value="F:DNA binding"/>
    <property type="evidence" value="ECO:0007669"/>
    <property type="project" value="UniProtKB-KW"/>
</dbReference>
<dbReference type="InterPro" id="IPR001347">
    <property type="entry name" value="SIS_dom"/>
</dbReference>
<dbReference type="InterPro" id="IPR035472">
    <property type="entry name" value="RpiR-like_SIS"/>
</dbReference>
<dbReference type="Pfam" id="PF01380">
    <property type="entry name" value="SIS"/>
    <property type="match status" value="1"/>
</dbReference>
<dbReference type="PANTHER" id="PTHR30514:SF1">
    <property type="entry name" value="HTH-TYPE TRANSCRIPTIONAL REGULATOR HEXR-RELATED"/>
    <property type="match status" value="1"/>
</dbReference>
<organism evidence="7 8">
    <name type="scientific">Pseudooceanicola lipolyticus</name>
    <dbReference type="NCBI Taxonomy" id="2029104"/>
    <lineage>
        <taxon>Bacteria</taxon>
        <taxon>Pseudomonadati</taxon>
        <taxon>Pseudomonadota</taxon>
        <taxon>Alphaproteobacteria</taxon>
        <taxon>Rhodobacterales</taxon>
        <taxon>Paracoccaceae</taxon>
        <taxon>Pseudooceanicola</taxon>
    </lineage>
</organism>
<dbReference type="PROSITE" id="PS51071">
    <property type="entry name" value="HTH_RPIR"/>
    <property type="match status" value="1"/>
</dbReference>
<dbReference type="InterPro" id="IPR047640">
    <property type="entry name" value="RpiR-like"/>
</dbReference>
<gene>
    <name evidence="7" type="ORF">CVM52_10535</name>
</gene>
<evidence type="ECO:0000313" key="7">
    <source>
        <dbReference type="EMBL" id="PJE36738.1"/>
    </source>
</evidence>
<dbReference type="AlphaFoldDB" id="A0A2M8J1V9"/>
<dbReference type="CDD" id="cd05013">
    <property type="entry name" value="SIS_RpiR"/>
    <property type="match status" value="1"/>
</dbReference>